<comment type="caution">
    <text evidence="3">The sequence shown here is derived from an EMBL/GenBank/DDBJ whole genome shotgun (WGS) entry which is preliminary data.</text>
</comment>
<organism evidence="3 4">
    <name type="scientific">Mycobacterium heidelbergense</name>
    <dbReference type="NCBI Taxonomy" id="53376"/>
    <lineage>
        <taxon>Bacteria</taxon>
        <taxon>Bacillati</taxon>
        <taxon>Actinomycetota</taxon>
        <taxon>Actinomycetes</taxon>
        <taxon>Mycobacteriales</taxon>
        <taxon>Mycobacteriaceae</taxon>
        <taxon>Mycobacterium</taxon>
        <taxon>Mycobacterium simiae complex</taxon>
    </lineage>
</organism>
<proteinExistence type="inferred from homology"/>
<evidence type="ECO:0000256" key="2">
    <source>
        <dbReference type="ARBA" id="ARBA00022649"/>
    </source>
</evidence>
<dbReference type="PANTHER" id="PTHR35601:SF1">
    <property type="entry name" value="TOXIN RELE"/>
    <property type="match status" value="1"/>
</dbReference>
<comment type="similarity">
    <text evidence="1">Belongs to the RelE toxin family.</text>
</comment>
<name>A0A1X0DLC9_MYCHE</name>
<reference evidence="3 4" key="1">
    <citation type="submission" date="2017-02" db="EMBL/GenBank/DDBJ databases">
        <title>The new phylogeny of genus Mycobacterium.</title>
        <authorList>
            <person name="Tortoli E."/>
            <person name="Trovato A."/>
            <person name="Cirillo D.M."/>
        </authorList>
    </citation>
    <scope>NUCLEOTIDE SEQUENCE [LARGE SCALE GENOMIC DNA]</scope>
    <source>
        <strain evidence="3 4">DSM 44471</strain>
    </source>
</reference>
<gene>
    <name evidence="3" type="ORF">BST25_14015</name>
</gene>
<dbReference type="Gene3D" id="3.30.2310.20">
    <property type="entry name" value="RelE-like"/>
    <property type="match status" value="1"/>
</dbReference>
<dbReference type="AlphaFoldDB" id="A0A1X0DLC9"/>
<evidence type="ECO:0000313" key="3">
    <source>
        <dbReference type="EMBL" id="ORA72660.1"/>
    </source>
</evidence>
<dbReference type="PANTHER" id="PTHR35601">
    <property type="entry name" value="TOXIN RELE"/>
    <property type="match status" value="1"/>
</dbReference>
<dbReference type="EMBL" id="MVHR01000019">
    <property type="protein sequence ID" value="ORA72660.1"/>
    <property type="molecule type" value="Genomic_DNA"/>
</dbReference>
<sequence length="88" mass="10155">MATEYRVEIETAAAKQIQRLQRHEQIRIKGAIDALAIDPRPHGCTKLSGTTDSYRVRIGVFRIVYLIDDGLHIVNVTRVAHRKEVYRR</sequence>
<keyword evidence="2" id="KW-1277">Toxin-antitoxin system</keyword>
<keyword evidence="4" id="KW-1185">Reference proteome</keyword>
<accession>A0A1X0DLC9</accession>
<dbReference type="STRING" id="53376.BST25_14015"/>
<dbReference type="OrthoDB" id="5326046at2"/>
<dbReference type="Pfam" id="PF05016">
    <property type="entry name" value="ParE_toxin"/>
    <property type="match status" value="1"/>
</dbReference>
<evidence type="ECO:0000256" key="1">
    <source>
        <dbReference type="ARBA" id="ARBA00006226"/>
    </source>
</evidence>
<dbReference type="SUPFAM" id="SSF143011">
    <property type="entry name" value="RelE-like"/>
    <property type="match status" value="1"/>
</dbReference>
<dbReference type="InterPro" id="IPR007712">
    <property type="entry name" value="RelE/ParE_toxin"/>
</dbReference>
<dbReference type="RefSeq" id="WP_083074643.1">
    <property type="nucleotide sequence ID" value="NZ_AP022615.1"/>
</dbReference>
<protein>
    <submittedName>
        <fullName evidence="3">Plasmid stabilization protein</fullName>
    </submittedName>
</protein>
<dbReference type="InterPro" id="IPR035093">
    <property type="entry name" value="RelE/ParE_toxin_dom_sf"/>
</dbReference>
<evidence type="ECO:0000313" key="4">
    <source>
        <dbReference type="Proteomes" id="UP000192566"/>
    </source>
</evidence>
<dbReference type="Proteomes" id="UP000192566">
    <property type="component" value="Unassembled WGS sequence"/>
</dbReference>